<dbReference type="EMBL" id="PJKN01000002">
    <property type="protein sequence ID" value="PNC57029.1"/>
    <property type="molecule type" value="Genomic_DNA"/>
</dbReference>
<feature type="transmembrane region" description="Helical" evidence="1">
    <location>
        <begin position="147"/>
        <end position="169"/>
    </location>
</feature>
<organism evidence="2 3">
    <name type="scientific">Akkermansia muciniphila</name>
    <dbReference type="NCBI Taxonomy" id="239935"/>
    <lineage>
        <taxon>Bacteria</taxon>
        <taxon>Pseudomonadati</taxon>
        <taxon>Verrucomicrobiota</taxon>
        <taxon>Verrucomicrobiia</taxon>
        <taxon>Verrucomicrobiales</taxon>
        <taxon>Akkermansiaceae</taxon>
        <taxon>Akkermansia</taxon>
    </lineage>
</organism>
<evidence type="ECO:0000313" key="3">
    <source>
        <dbReference type="Proteomes" id="UP000235914"/>
    </source>
</evidence>
<gene>
    <name evidence="2" type="ORF">CXU09_05520</name>
</gene>
<dbReference type="AlphaFoldDB" id="A0AAP8T9T9"/>
<keyword evidence="1" id="KW-0472">Membrane</keyword>
<dbReference type="RefSeq" id="WP_102734882.1">
    <property type="nucleotide sequence ID" value="NZ_CP024742.1"/>
</dbReference>
<name>A0AAP8T9T9_9BACT</name>
<dbReference type="Proteomes" id="UP000235914">
    <property type="component" value="Unassembled WGS sequence"/>
</dbReference>
<reference evidence="2 3" key="1">
    <citation type="journal article" date="2017" name="BMC Genomics">
        <title>Genome sequencing of 39 Akkermansia muciniphila isolates reveals its population structure, genomic and functional diverisity, and global distribution in mammalian gut microbiotas.</title>
        <authorList>
            <person name="Guo X."/>
            <person name="Li S."/>
            <person name="Zhang J."/>
            <person name="Wu F."/>
            <person name="Li X."/>
            <person name="Wu D."/>
            <person name="Zhang M."/>
            <person name="Ou Z."/>
            <person name="Jie Z."/>
            <person name="Yan Q."/>
            <person name="Li P."/>
            <person name="Yi J."/>
            <person name="Peng Y."/>
        </authorList>
    </citation>
    <scope>NUCLEOTIDE SEQUENCE [LARGE SCALE GENOMIC DNA]</scope>
    <source>
        <strain evidence="2 3">GP43</strain>
    </source>
</reference>
<evidence type="ECO:0000256" key="1">
    <source>
        <dbReference type="SAM" id="Phobius"/>
    </source>
</evidence>
<evidence type="ECO:0000313" key="2">
    <source>
        <dbReference type="EMBL" id="PNC57029.1"/>
    </source>
</evidence>
<keyword evidence="1" id="KW-0812">Transmembrane</keyword>
<accession>A0AAP8T9T9</accession>
<keyword evidence="1" id="KW-1133">Transmembrane helix</keyword>
<comment type="caution">
    <text evidence="2">The sequence shown here is derived from an EMBL/GenBank/DDBJ whole genome shotgun (WGS) entry which is preliminary data.</text>
</comment>
<protein>
    <submittedName>
        <fullName evidence="2">Uncharacterized protein</fullName>
    </submittedName>
</protein>
<proteinExistence type="predicted"/>
<sequence>MSIKKLKPFITAVGVMLLLAAVTMGYFSAQRLSSIIPASGYEDKGVYSFVPVRVLPVQVENTGATGRARRMNPTKTVYMVHYRDTGRKGYQWKFQAATHETGQKIVNQRIAVERRVLSIPADNHSYITIESEETAESYTAELRQKNIMILAFSGIYILLYAATWGVILMKRSRKESPAA</sequence>